<proteinExistence type="inferred from homology"/>
<comment type="similarity">
    <text evidence="1 3">Belongs to the short-chain dehydrogenases/reductases (SDR) family.</text>
</comment>
<organism evidence="5 6">
    <name type="scientific">Thermosporothrix hazakensis</name>
    <dbReference type="NCBI Taxonomy" id="644383"/>
    <lineage>
        <taxon>Bacteria</taxon>
        <taxon>Bacillati</taxon>
        <taxon>Chloroflexota</taxon>
        <taxon>Ktedonobacteria</taxon>
        <taxon>Ktedonobacterales</taxon>
        <taxon>Thermosporotrichaceae</taxon>
        <taxon>Thermosporothrix</taxon>
    </lineage>
</organism>
<sequence>MRYNDGQEEVETMTDPFSIRGQVAVITGGSGVLGREMALALARAGAKVVVLSRGLASCERVVAAIQQEGGQAWAFACDVTVRADLERVQAEITRTLGPVSILVNAAGGNRAQATTSPELPFFALDEQAISETFQLNFTGTLLACQVFGQGMAEQGAGCIVNISSMASLRPLTRVVSYGAAKAAINNFTQWLAVYLAREYSPRIRVNALAPGFFLTEQNRFLMLDPQGGYTARGQAILDHTPAGRFGEPADLTGALLWLVSPAASFVTGIVVPIDGGFSAFSGV</sequence>
<accession>A0A326U7V5</accession>
<dbReference type="GO" id="GO:0016616">
    <property type="term" value="F:oxidoreductase activity, acting on the CH-OH group of donors, NAD or NADP as acceptor"/>
    <property type="evidence" value="ECO:0007669"/>
    <property type="project" value="TreeGrafter"/>
</dbReference>
<evidence type="ECO:0000313" key="6">
    <source>
        <dbReference type="Proteomes" id="UP000248806"/>
    </source>
</evidence>
<dbReference type="InterPro" id="IPR057326">
    <property type="entry name" value="KR_dom"/>
</dbReference>
<dbReference type="InterPro" id="IPR020904">
    <property type="entry name" value="Sc_DH/Rdtase_CS"/>
</dbReference>
<dbReference type="PRINTS" id="PR00080">
    <property type="entry name" value="SDRFAMILY"/>
</dbReference>
<keyword evidence="6" id="KW-1185">Reference proteome</keyword>
<dbReference type="FunFam" id="3.40.50.720:FF:000240">
    <property type="entry name" value="SDR family oxidoreductase"/>
    <property type="match status" value="1"/>
</dbReference>
<evidence type="ECO:0000256" key="2">
    <source>
        <dbReference type="ARBA" id="ARBA00023002"/>
    </source>
</evidence>
<dbReference type="NCBIfam" id="NF006132">
    <property type="entry name" value="PRK08277.1"/>
    <property type="match status" value="1"/>
</dbReference>
<protein>
    <submittedName>
        <fullName evidence="5">NAD(P)-dependent dehydrogenase (Short-subunit alcohol dehydrogenase family)</fullName>
    </submittedName>
</protein>
<evidence type="ECO:0000256" key="1">
    <source>
        <dbReference type="ARBA" id="ARBA00006484"/>
    </source>
</evidence>
<dbReference type="Proteomes" id="UP000248806">
    <property type="component" value="Unassembled WGS sequence"/>
</dbReference>
<evidence type="ECO:0000259" key="4">
    <source>
        <dbReference type="SMART" id="SM00822"/>
    </source>
</evidence>
<dbReference type="Pfam" id="PF00106">
    <property type="entry name" value="adh_short"/>
    <property type="match status" value="1"/>
</dbReference>
<dbReference type="EMBL" id="QKUF01000008">
    <property type="protein sequence ID" value="PZW29538.1"/>
    <property type="molecule type" value="Genomic_DNA"/>
</dbReference>
<gene>
    <name evidence="5" type="ORF">EI42_02834</name>
</gene>
<feature type="domain" description="Ketoreductase" evidence="4">
    <location>
        <begin position="22"/>
        <end position="216"/>
    </location>
</feature>
<dbReference type="PANTHER" id="PTHR42760">
    <property type="entry name" value="SHORT-CHAIN DEHYDROGENASES/REDUCTASES FAMILY MEMBER"/>
    <property type="match status" value="1"/>
</dbReference>
<comment type="caution">
    <text evidence="5">The sequence shown here is derived from an EMBL/GenBank/DDBJ whole genome shotgun (WGS) entry which is preliminary data.</text>
</comment>
<dbReference type="AlphaFoldDB" id="A0A326U7V5"/>
<keyword evidence="2" id="KW-0560">Oxidoreductase</keyword>
<dbReference type="GO" id="GO:0005975">
    <property type="term" value="P:carbohydrate metabolic process"/>
    <property type="evidence" value="ECO:0007669"/>
    <property type="project" value="UniProtKB-ARBA"/>
</dbReference>
<evidence type="ECO:0000256" key="3">
    <source>
        <dbReference type="RuleBase" id="RU000363"/>
    </source>
</evidence>
<reference evidence="5 6" key="1">
    <citation type="submission" date="2018-06" db="EMBL/GenBank/DDBJ databases">
        <title>Genomic Encyclopedia of Archaeal and Bacterial Type Strains, Phase II (KMG-II): from individual species to whole genera.</title>
        <authorList>
            <person name="Goeker M."/>
        </authorList>
    </citation>
    <scope>NUCLEOTIDE SEQUENCE [LARGE SCALE GENOMIC DNA]</scope>
    <source>
        <strain evidence="5 6">ATCC BAA-1881</strain>
    </source>
</reference>
<dbReference type="PRINTS" id="PR00081">
    <property type="entry name" value="GDHRDH"/>
</dbReference>
<dbReference type="SUPFAM" id="SSF51735">
    <property type="entry name" value="NAD(P)-binding Rossmann-fold domains"/>
    <property type="match status" value="1"/>
</dbReference>
<dbReference type="Gene3D" id="3.40.50.720">
    <property type="entry name" value="NAD(P)-binding Rossmann-like Domain"/>
    <property type="match status" value="1"/>
</dbReference>
<dbReference type="PROSITE" id="PS00061">
    <property type="entry name" value="ADH_SHORT"/>
    <property type="match status" value="1"/>
</dbReference>
<dbReference type="SMART" id="SM00822">
    <property type="entry name" value="PKS_KR"/>
    <property type="match status" value="1"/>
</dbReference>
<dbReference type="InterPro" id="IPR002347">
    <property type="entry name" value="SDR_fam"/>
</dbReference>
<name>A0A326U7V5_THEHA</name>
<dbReference type="InterPro" id="IPR036291">
    <property type="entry name" value="NAD(P)-bd_dom_sf"/>
</dbReference>
<dbReference type="PANTHER" id="PTHR42760:SF115">
    <property type="entry name" value="3-OXOACYL-[ACYL-CARRIER-PROTEIN] REDUCTASE FABG"/>
    <property type="match status" value="1"/>
</dbReference>
<evidence type="ECO:0000313" key="5">
    <source>
        <dbReference type="EMBL" id="PZW29538.1"/>
    </source>
</evidence>